<dbReference type="OrthoDB" id="947702at2"/>
<evidence type="ECO:0000256" key="1">
    <source>
        <dbReference type="SAM" id="MobiDB-lite"/>
    </source>
</evidence>
<organism evidence="2 3">
    <name type="scientific">Dyadobacter koreensis</name>
    <dbReference type="NCBI Taxonomy" id="408657"/>
    <lineage>
        <taxon>Bacteria</taxon>
        <taxon>Pseudomonadati</taxon>
        <taxon>Bacteroidota</taxon>
        <taxon>Cytophagia</taxon>
        <taxon>Cytophagales</taxon>
        <taxon>Spirosomataceae</taxon>
        <taxon>Dyadobacter</taxon>
    </lineage>
</organism>
<dbReference type="EMBL" id="FNXY01000002">
    <property type="protein sequence ID" value="SEI61784.1"/>
    <property type="molecule type" value="Genomic_DNA"/>
</dbReference>
<dbReference type="STRING" id="408657.SAMN04487995_1680"/>
<evidence type="ECO:0000313" key="2">
    <source>
        <dbReference type="EMBL" id="SEI61784.1"/>
    </source>
</evidence>
<evidence type="ECO:0000313" key="3">
    <source>
        <dbReference type="Proteomes" id="UP000199532"/>
    </source>
</evidence>
<protein>
    <submittedName>
        <fullName evidence="2">Uncharacterized protein</fullName>
    </submittedName>
</protein>
<dbReference type="RefSeq" id="WP_090334494.1">
    <property type="nucleotide sequence ID" value="NZ_FNXY01000002.1"/>
</dbReference>
<accession>A0A1H6S7C4</accession>
<gene>
    <name evidence="2" type="ORF">SAMN04487995_1680</name>
</gene>
<reference evidence="2 3" key="1">
    <citation type="submission" date="2016-10" db="EMBL/GenBank/DDBJ databases">
        <authorList>
            <person name="de Groot N.N."/>
        </authorList>
    </citation>
    <scope>NUCLEOTIDE SEQUENCE [LARGE SCALE GENOMIC DNA]</scope>
    <source>
        <strain evidence="2 3">DSM 19938</strain>
    </source>
</reference>
<feature type="compositionally biased region" description="Polar residues" evidence="1">
    <location>
        <begin position="51"/>
        <end position="61"/>
    </location>
</feature>
<feature type="region of interest" description="Disordered" evidence="1">
    <location>
        <begin position="46"/>
        <end position="65"/>
    </location>
</feature>
<dbReference type="AlphaFoldDB" id="A0A1H6S7C4"/>
<sequence length="180" mass="20414">MRRISIFIILILAAFVNFSCANLKSSLSKSDGADYSSRRSYASASRDSVTAVKTSNSYNTGRTDERNINSEIRNDRREIASPATDQNLSVQYAEMDKVADRIIYELEINEKQKESLLDRFKSASSGDRENINQELNRLDGNQLTLYKAYVRIYKDGKSNWPAVRKSVEDTLLNLRGIGNK</sequence>
<keyword evidence="3" id="KW-1185">Reference proteome</keyword>
<proteinExistence type="predicted"/>
<dbReference type="Proteomes" id="UP000199532">
    <property type="component" value="Unassembled WGS sequence"/>
</dbReference>
<name>A0A1H6S7C4_9BACT</name>